<dbReference type="AlphaFoldDB" id="A0A502CIR6"/>
<dbReference type="OrthoDB" id="7473760at2"/>
<gene>
    <name evidence="1" type="ORF">EAH84_07480</name>
</gene>
<accession>A0A502CIR6</accession>
<name>A0A502CIR6_9SPHN</name>
<dbReference type="RefSeq" id="WP_140870102.1">
    <property type="nucleotide sequence ID" value="NZ_RCZK01000005.1"/>
</dbReference>
<dbReference type="EMBL" id="RCZK01000005">
    <property type="protein sequence ID" value="TPG12622.1"/>
    <property type="molecule type" value="Genomic_DNA"/>
</dbReference>
<comment type="caution">
    <text evidence="1">The sequence shown here is derived from an EMBL/GenBank/DDBJ whole genome shotgun (WGS) entry which is preliminary data.</text>
</comment>
<sequence length="102" mass="10895">MKLDAFTGAGRRLARALRLSAVTAGLDALVLSATEQPWASATYIGARHRIELGLPAGPARYRWLAGLAEAELPMRGHIALPPAILAADDDRVTLEIVTLESH</sequence>
<evidence type="ECO:0000313" key="1">
    <source>
        <dbReference type="EMBL" id="TPG12622.1"/>
    </source>
</evidence>
<dbReference type="Proteomes" id="UP000318413">
    <property type="component" value="Unassembled WGS sequence"/>
</dbReference>
<keyword evidence="2" id="KW-1185">Reference proteome</keyword>
<reference evidence="1 2" key="1">
    <citation type="journal article" date="2019" name="Environ. Microbiol.">
        <title>Species interactions and distinct microbial communities in high Arctic permafrost affected cryosols are associated with the CH4 and CO2 gas fluxes.</title>
        <authorList>
            <person name="Altshuler I."/>
            <person name="Hamel J."/>
            <person name="Turney S."/>
            <person name="Magnuson E."/>
            <person name="Levesque R."/>
            <person name="Greer C."/>
            <person name="Whyte L.G."/>
        </authorList>
    </citation>
    <scope>NUCLEOTIDE SEQUENCE [LARGE SCALE GENOMIC DNA]</scope>
    <source>
        <strain evidence="1 2">S5.1</strain>
    </source>
</reference>
<protein>
    <submittedName>
        <fullName evidence="1">Uncharacterized protein</fullName>
    </submittedName>
</protein>
<proteinExistence type="predicted"/>
<organism evidence="1 2">
    <name type="scientific">Sphingomonas oligophenolica</name>
    <dbReference type="NCBI Taxonomy" id="301154"/>
    <lineage>
        <taxon>Bacteria</taxon>
        <taxon>Pseudomonadati</taxon>
        <taxon>Pseudomonadota</taxon>
        <taxon>Alphaproteobacteria</taxon>
        <taxon>Sphingomonadales</taxon>
        <taxon>Sphingomonadaceae</taxon>
        <taxon>Sphingomonas</taxon>
    </lineage>
</organism>
<evidence type="ECO:0000313" key="2">
    <source>
        <dbReference type="Proteomes" id="UP000318413"/>
    </source>
</evidence>